<gene>
    <name evidence="2" type="ORF">A2304_01870</name>
</gene>
<dbReference type="InterPro" id="IPR006638">
    <property type="entry name" value="Elp3/MiaA/NifB-like_rSAM"/>
</dbReference>
<sequence>MGLEEDTHVDANQRTERLIQAATRAGGKTYEFDNDHDPNLPIGCFFQRSPEGLVLFVLFYTQACRWSRCKFCTLPSTSSLRHVGYKAIMAQIDHVFAQPDVAGKLGEIRKVILSNQGSMLDELTFSSTALMYLVARCNLLLPNLEVLTLETRVDYVDDAELEFLARAIAEGDTPTVLEIAVGFEAFNERVRNRDLLKGLALAKFEQLVARSTAKGFRVKGYFLQKSIADMDDDEAVRDVQAAIEYLADLQRTVPDARLNLHLNPTYAARGTTLEQELKRGTWTPPRLVDTARAVLHGKGRDLPIFVGLSDEGLAVEGGSFVRPGDEPLVDALEAFNRTQDYGPLEEAFLKAISPD</sequence>
<dbReference type="PIRSF" id="PIRSF004954">
    <property type="entry name" value="Radical_SAM"/>
    <property type="match status" value="1"/>
</dbReference>
<reference evidence="2 3" key="1">
    <citation type="journal article" date="2016" name="Nat. Commun.">
        <title>Thousands of microbial genomes shed light on interconnected biogeochemical processes in an aquifer system.</title>
        <authorList>
            <person name="Anantharaman K."/>
            <person name="Brown C.T."/>
            <person name="Hug L.A."/>
            <person name="Sharon I."/>
            <person name="Castelle C.J."/>
            <person name="Probst A.J."/>
            <person name="Thomas B.C."/>
            <person name="Singh A."/>
            <person name="Wilkins M.J."/>
            <person name="Karaoz U."/>
            <person name="Brodie E.L."/>
            <person name="Williams K.H."/>
            <person name="Hubbard S.S."/>
            <person name="Banfield J.F."/>
        </authorList>
    </citation>
    <scope>NUCLEOTIDE SEQUENCE [LARGE SCALE GENOMIC DNA]</scope>
</reference>
<organism evidence="2 3">
    <name type="scientific">Candidatus Uhrbacteria bacterium RIFOXYB2_FULL_57_15</name>
    <dbReference type="NCBI Taxonomy" id="1802422"/>
    <lineage>
        <taxon>Bacteria</taxon>
        <taxon>Candidatus Uhriibacteriota</taxon>
    </lineage>
</organism>
<dbReference type="SUPFAM" id="SSF102114">
    <property type="entry name" value="Radical SAM enzymes"/>
    <property type="match status" value="1"/>
</dbReference>
<proteinExistence type="predicted"/>
<dbReference type="InterPro" id="IPR005909">
    <property type="entry name" value="RaSEA"/>
</dbReference>
<dbReference type="SMART" id="SM00729">
    <property type="entry name" value="Elp3"/>
    <property type="match status" value="1"/>
</dbReference>
<dbReference type="EMBL" id="MGFE01000020">
    <property type="protein sequence ID" value="OGL98420.1"/>
    <property type="molecule type" value="Genomic_DNA"/>
</dbReference>
<dbReference type="InterPro" id="IPR058240">
    <property type="entry name" value="rSAM_sf"/>
</dbReference>
<dbReference type="Proteomes" id="UP000176501">
    <property type="component" value="Unassembled WGS sequence"/>
</dbReference>
<evidence type="ECO:0000313" key="2">
    <source>
        <dbReference type="EMBL" id="OGL98420.1"/>
    </source>
</evidence>
<feature type="domain" description="Elp3/MiaA/NifB-like radical SAM core" evidence="1">
    <location>
        <begin position="54"/>
        <end position="296"/>
    </location>
</feature>
<dbReference type="GO" id="GO:0003824">
    <property type="term" value="F:catalytic activity"/>
    <property type="evidence" value="ECO:0007669"/>
    <property type="project" value="InterPro"/>
</dbReference>
<protein>
    <recommendedName>
        <fullName evidence="1">Elp3/MiaA/NifB-like radical SAM core domain-containing protein</fullName>
    </recommendedName>
</protein>
<accession>A0A1F7W6M3</accession>
<comment type="caution">
    <text evidence="2">The sequence shown here is derived from an EMBL/GenBank/DDBJ whole genome shotgun (WGS) entry which is preliminary data.</text>
</comment>
<name>A0A1F7W6M3_9BACT</name>
<evidence type="ECO:0000259" key="1">
    <source>
        <dbReference type="SMART" id="SM00729"/>
    </source>
</evidence>
<dbReference type="AlphaFoldDB" id="A0A1F7W6M3"/>
<evidence type="ECO:0000313" key="3">
    <source>
        <dbReference type="Proteomes" id="UP000176501"/>
    </source>
</evidence>
<dbReference type="GO" id="GO:0051536">
    <property type="term" value="F:iron-sulfur cluster binding"/>
    <property type="evidence" value="ECO:0007669"/>
    <property type="project" value="InterPro"/>
</dbReference>